<dbReference type="InterPro" id="IPR006984">
    <property type="entry name" value="Fcf1/UTP23"/>
</dbReference>
<dbReference type="EMBL" id="JANBPU010000015">
    <property type="protein sequence ID" value="KAJ1920290.1"/>
    <property type="molecule type" value="Genomic_DNA"/>
</dbReference>
<comment type="caution">
    <text evidence="4">The sequence shown here is derived from an EMBL/GenBank/DDBJ whole genome shotgun (WGS) entry which is preliminary data.</text>
</comment>
<evidence type="ECO:0000313" key="5">
    <source>
        <dbReference type="Proteomes" id="UP001150538"/>
    </source>
</evidence>
<evidence type="ECO:0000259" key="3">
    <source>
        <dbReference type="Pfam" id="PF24779"/>
    </source>
</evidence>
<feature type="compositionally biased region" description="Polar residues" evidence="2">
    <location>
        <begin position="175"/>
        <end position="186"/>
    </location>
</feature>
<feature type="compositionally biased region" description="Polar residues" evidence="2">
    <location>
        <begin position="265"/>
        <end position="277"/>
    </location>
</feature>
<dbReference type="Pfam" id="PF04900">
    <property type="entry name" value="Fcf1"/>
    <property type="match status" value="1"/>
</dbReference>
<keyword evidence="1" id="KW-0539">Nucleus</keyword>
<dbReference type="GO" id="GO:0032040">
    <property type="term" value="C:small-subunit processome"/>
    <property type="evidence" value="ECO:0007669"/>
    <property type="project" value="InterPro"/>
</dbReference>
<feature type="compositionally biased region" description="Basic residues" evidence="2">
    <location>
        <begin position="249"/>
        <end position="258"/>
    </location>
</feature>
<evidence type="ECO:0000256" key="1">
    <source>
        <dbReference type="ARBA" id="ARBA00023242"/>
    </source>
</evidence>
<dbReference type="Proteomes" id="UP001150538">
    <property type="component" value="Unassembled WGS sequence"/>
</dbReference>
<dbReference type="AlphaFoldDB" id="A0A9W8A892"/>
<evidence type="ECO:0000313" key="4">
    <source>
        <dbReference type="EMBL" id="KAJ1920290.1"/>
    </source>
</evidence>
<organism evidence="4 5">
    <name type="scientific">Mycoemilia scoparia</name>
    <dbReference type="NCBI Taxonomy" id="417184"/>
    <lineage>
        <taxon>Eukaryota</taxon>
        <taxon>Fungi</taxon>
        <taxon>Fungi incertae sedis</taxon>
        <taxon>Zoopagomycota</taxon>
        <taxon>Kickxellomycotina</taxon>
        <taxon>Kickxellomycetes</taxon>
        <taxon>Kickxellales</taxon>
        <taxon>Kickxellaceae</taxon>
        <taxon>Mycoemilia</taxon>
    </lineage>
</organism>
<proteinExistence type="predicted"/>
<feature type="domain" description="UTP23 sensor motif region" evidence="3">
    <location>
        <begin position="191"/>
        <end position="208"/>
    </location>
</feature>
<keyword evidence="5" id="KW-1185">Reference proteome</keyword>
<evidence type="ECO:0000256" key="2">
    <source>
        <dbReference type="SAM" id="MobiDB-lite"/>
    </source>
</evidence>
<dbReference type="PANTHER" id="PTHR12416">
    <property type="entry name" value="RRNA-PROCESSING PROTEIN UTP23 HOMOLOG"/>
    <property type="match status" value="1"/>
</dbReference>
<dbReference type="OrthoDB" id="25675at2759"/>
<dbReference type="Pfam" id="PF24779">
    <property type="entry name" value="UTP23_sensor"/>
    <property type="match status" value="1"/>
</dbReference>
<protein>
    <recommendedName>
        <fullName evidence="3">UTP23 sensor motif region domain-containing protein</fullName>
    </recommendedName>
</protein>
<dbReference type="InterPro" id="IPR057776">
    <property type="entry name" value="UTP23_sensor"/>
</dbReference>
<accession>A0A9W8A892</accession>
<gene>
    <name evidence="4" type="ORF">H4219_001403</name>
</gene>
<name>A0A9W8A892_9FUNG</name>
<dbReference type="Gene3D" id="3.40.50.1010">
    <property type="entry name" value="5'-nuclease"/>
    <property type="match status" value="1"/>
</dbReference>
<sequence length="277" mass="31626">MRAKRGKQYKKCMEMYKNYFGFREPYQVIMTADFIKATVDSSMNIQNQLYKTLTGTIKQNKDLEKNYLKATKYMEKRRCNHRNNGEEVWDSQKCIQDIIGEKNQFNYCVATQDSGTRFKLRQIAGVPILHISRSVLILEPPSDLTVAFAHNKEREKVIPQKEEIKLLNKIFLNKSKNGTGANSKPTNKPPKRKRAKEPNPLSVKKPKKEKPNNQGINEKVVSTDASPATVDEPELLPNGGEEDAERNNKRPRRKKRRGNNGDNPSGKNTTPAPTAQP</sequence>
<reference evidence="4" key="1">
    <citation type="submission" date="2022-07" db="EMBL/GenBank/DDBJ databases">
        <title>Phylogenomic reconstructions and comparative analyses of Kickxellomycotina fungi.</title>
        <authorList>
            <person name="Reynolds N.K."/>
            <person name="Stajich J.E."/>
            <person name="Barry K."/>
            <person name="Grigoriev I.V."/>
            <person name="Crous P."/>
            <person name="Smith M.E."/>
        </authorList>
    </citation>
    <scope>NUCLEOTIDE SEQUENCE</scope>
    <source>
        <strain evidence="4">NBRC 100468</strain>
    </source>
</reference>
<feature type="region of interest" description="Disordered" evidence="2">
    <location>
        <begin position="175"/>
        <end position="277"/>
    </location>
</feature>